<dbReference type="InterPro" id="IPR051943">
    <property type="entry name" value="TRAFAC_Dynamin-like_GTPase"/>
</dbReference>
<sequence length="595" mass="65952">MTSHSYFLGSHCMQPKIMEERYGRFKESALILFSTLHELAAEVGEVNAKEAARDLVTSINEPFLFVVVGEVKAGKSSFINALLQDDVCAVAPDPCTDAIQKIVYSDEPYERSISQALREIGRPAAILRDIAIVDTPGTNTLLAHHQEVTEGFIPRADLVIFVFPAINPYTKTAWEFFNFVHRDWHKKIVFVLQQSDRATERELEINTRRVQELAAERGVDSPRIFAVSAQESRDNPEAGGMDAIWRTIRETVTGGRHYLLKMRSLLDTANHAHELLGAELARQREALEQDRKEQALVLEYLALGEKGSLADLDAIVDKSLAAYDREATESIGEFEEGLGLGSLIANSFKAITGRKNSLQRWLEDINRRFEERFGKEMEIITNRAANDLASGMGTVVDGLLGQLERSAHRVPSGVKSHDVAASRLAVVRQVTDNVFRLREKPAATRALSPDELRKLGDRTVVGGFITAVGAIVAGSAHAVVFDVTGGLVTTAGAIIALNAIAFKRRGAIRAFRESFEKGRGRLEEELRERLTAEVETVYQDLERAFEPLFAHVAGQEERLAELNDRHEDIGKNLSDELARLNDLEQTTGAERADAS</sequence>
<dbReference type="SUPFAM" id="SSF52540">
    <property type="entry name" value="P-loop containing nucleoside triphosphate hydrolases"/>
    <property type="match status" value="1"/>
</dbReference>
<feature type="transmembrane region" description="Helical" evidence="1">
    <location>
        <begin position="485"/>
        <end position="502"/>
    </location>
</feature>
<dbReference type="Pfam" id="PF00350">
    <property type="entry name" value="Dynamin_N"/>
    <property type="match status" value="2"/>
</dbReference>
<comment type="caution">
    <text evidence="3">The sequence shown here is derived from an EMBL/GenBank/DDBJ whole genome shotgun (WGS) entry which is preliminary data.</text>
</comment>
<proteinExistence type="predicted"/>
<dbReference type="PANTHER" id="PTHR43681:SF1">
    <property type="entry name" value="SARCALUMENIN"/>
    <property type="match status" value="1"/>
</dbReference>
<dbReference type="OrthoDB" id="9802035at2"/>
<organism evidence="3 4">
    <name type="scientific">Oceanidesulfovibrio marinus</name>
    <dbReference type="NCBI Taxonomy" id="370038"/>
    <lineage>
        <taxon>Bacteria</taxon>
        <taxon>Pseudomonadati</taxon>
        <taxon>Thermodesulfobacteriota</taxon>
        <taxon>Desulfovibrionia</taxon>
        <taxon>Desulfovibrionales</taxon>
        <taxon>Desulfovibrionaceae</taxon>
        <taxon>Oceanidesulfovibrio</taxon>
    </lineage>
</organism>
<dbReference type="CDD" id="cd09912">
    <property type="entry name" value="DLP_2"/>
    <property type="match status" value="1"/>
</dbReference>
<evidence type="ECO:0000313" key="3">
    <source>
        <dbReference type="EMBL" id="TVM33371.1"/>
    </source>
</evidence>
<accession>A0A6P1ZGG6</accession>
<name>A0A6P1ZGG6_9BACT</name>
<dbReference type="Proteomes" id="UP000434052">
    <property type="component" value="Unassembled WGS sequence"/>
</dbReference>
<evidence type="ECO:0000259" key="2">
    <source>
        <dbReference type="Pfam" id="PF00350"/>
    </source>
</evidence>
<keyword evidence="1" id="KW-0812">Transmembrane</keyword>
<dbReference type="AlphaFoldDB" id="A0A6P1ZGG6"/>
<keyword evidence="1" id="KW-1133">Transmembrane helix</keyword>
<dbReference type="Gene3D" id="3.40.50.300">
    <property type="entry name" value="P-loop containing nucleotide triphosphate hydrolases"/>
    <property type="match status" value="1"/>
</dbReference>
<keyword evidence="1" id="KW-0472">Membrane</keyword>
<protein>
    <submittedName>
        <fullName evidence="3">GTP-binding protein HSR1</fullName>
    </submittedName>
</protein>
<evidence type="ECO:0000256" key="1">
    <source>
        <dbReference type="SAM" id="Phobius"/>
    </source>
</evidence>
<dbReference type="EMBL" id="QMIF01000007">
    <property type="protein sequence ID" value="TVM33371.1"/>
    <property type="molecule type" value="Genomic_DNA"/>
</dbReference>
<evidence type="ECO:0000313" key="4">
    <source>
        <dbReference type="Proteomes" id="UP000434052"/>
    </source>
</evidence>
<feature type="domain" description="Dynamin N-terminal" evidence="2">
    <location>
        <begin position="124"/>
        <end position="194"/>
    </location>
</feature>
<feature type="domain" description="Dynamin N-terminal" evidence="2">
    <location>
        <begin position="66"/>
        <end position="111"/>
    </location>
</feature>
<dbReference type="InterPro" id="IPR045063">
    <property type="entry name" value="Dynamin_N"/>
</dbReference>
<reference evidence="3 4" key="1">
    <citation type="submission" date="2018-06" db="EMBL/GenBank/DDBJ databases">
        <title>Complete genome of Desulfovibrio marinus P48SEP.</title>
        <authorList>
            <person name="Crispim J.S."/>
            <person name="Vidigal P.M.P."/>
            <person name="Silva L.C.F."/>
            <person name="Araujo L.C."/>
            <person name="Laguardia C.N."/>
            <person name="Dias R.S."/>
            <person name="Sousa M.P."/>
            <person name="Paula S.O."/>
            <person name="Silva C."/>
        </authorList>
    </citation>
    <scope>NUCLEOTIDE SEQUENCE [LARGE SCALE GENOMIC DNA]</scope>
    <source>
        <strain evidence="3 4">P48SEP</strain>
    </source>
</reference>
<dbReference type="PANTHER" id="PTHR43681">
    <property type="entry name" value="TRANSMEMBRANE GTPASE FZO"/>
    <property type="match status" value="1"/>
</dbReference>
<gene>
    <name evidence="3" type="ORF">DQK91_11945</name>
</gene>
<dbReference type="InterPro" id="IPR027417">
    <property type="entry name" value="P-loop_NTPase"/>
</dbReference>